<evidence type="ECO:0000313" key="3">
    <source>
        <dbReference type="Proteomes" id="UP000028582"/>
    </source>
</evidence>
<evidence type="ECO:0000313" key="2">
    <source>
        <dbReference type="EMBL" id="ETO75499.1"/>
    </source>
</evidence>
<feature type="region of interest" description="Disordered" evidence="1">
    <location>
        <begin position="277"/>
        <end position="306"/>
    </location>
</feature>
<comment type="caution">
    <text evidence="2">The sequence shown here is derived from an EMBL/GenBank/DDBJ whole genome shotgun (WGS) entry which is preliminary data.</text>
</comment>
<organism evidence="2 3">
    <name type="scientific">Phytophthora nicotianae P1976</name>
    <dbReference type="NCBI Taxonomy" id="1317066"/>
    <lineage>
        <taxon>Eukaryota</taxon>
        <taxon>Sar</taxon>
        <taxon>Stramenopiles</taxon>
        <taxon>Oomycota</taxon>
        <taxon>Peronosporomycetes</taxon>
        <taxon>Peronosporales</taxon>
        <taxon>Peronosporaceae</taxon>
        <taxon>Phytophthora</taxon>
    </lineage>
</organism>
<gene>
    <name evidence="2" type="ORF">F444_08930</name>
</gene>
<accession>A0A081A9D8</accession>
<protein>
    <submittedName>
        <fullName evidence="2">Uncharacterized protein</fullName>
    </submittedName>
</protein>
<dbReference type="EMBL" id="ANJA01001659">
    <property type="protein sequence ID" value="ETO75499.1"/>
    <property type="molecule type" value="Genomic_DNA"/>
</dbReference>
<dbReference type="Proteomes" id="UP000028582">
    <property type="component" value="Unassembled WGS sequence"/>
</dbReference>
<feature type="region of interest" description="Disordered" evidence="1">
    <location>
        <begin position="123"/>
        <end position="156"/>
    </location>
</feature>
<evidence type="ECO:0000256" key="1">
    <source>
        <dbReference type="SAM" id="MobiDB-lite"/>
    </source>
</evidence>
<proteinExistence type="predicted"/>
<reference evidence="2 3" key="1">
    <citation type="submission" date="2013-11" db="EMBL/GenBank/DDBJ databases">
        <title>The Genome Sequence of Phytophthora parasitica P1976.</title>
        <authorList>
            <consortium name="The Broad Institute Genomics Platform"/>
            <person name="Russ C."/>
            <person name="Tyler B."/>
            <person name="Panabieres F."/>
            <person name="Shan W."/>
            <person name="Tripathy S."/>
            <person name="Grunwald N."/>
            <person name="Machado M."/>
            <person name="Johnson C.S."/>
            <person name="Walker B."/>
            <person name="Young S."/>
            <person name="Zeng Q."/>
            <person name="Gargeya S."/>
            <person name="Fitzgerald M."/>
            <person name="Haas B."/>
            <person name="Abouelleil A."/>
            <person name="Allen A.W."/>
            <person name="Alvarado L."/>
            <person name="Arachchi H.M."/>
            <person name="Berlin A.M."/>
            <person name="Chapman S.B."/>
            <person name="Gainer-Dewar J."/>
            <person name="Goldberg J."/>
            <person name="Griggs A."/>
            <person name="Gujja S."/>
            <person name="Hansen M."/>
            <person name="Howarth C."/>
            <person name="Imamovic A."/>
            <person name="Ireland A."/>
            <person name="Larimer J."/>
            <person name="McCowan C."/>
            <person name="Murphy C."/>
            <person name="Pearson M."/>
            <person name="Poon T.W."/>
            <person name="Priest M."/>
            <person name="Roberts A."/>
            <person name="Saif S."/>
            <person name="Shea T."/>
            <person name="Sisk P."/>
            <person name="Sykes S."/>
            <person name="Wortman J."/>
            <person name="Nusbaum C."/>
            <person name="Birren B."/>
        </authorList>
    </citation>
    <scope>NUCLEOTIDE SEQUENCE [LARGE SCALE GENOMIC DNA]</scope>
    <source>
        <strain evidence="2 3">P1976</strain>
    </source>
</reference>
<feature type="region of interest" description="Disordered" evidence="1">
    <location>
        <begin position="33"/>
        <end position="60"/>
    </location>
</feature>
<dbReference type="AlphaFoldDB" id="A0A081A9D8"/>
<sequence>MERFGGLKKEGRRFGKAGAAAIGDKCSAAPVKGKFKLRTKDPLPQLTKKQPNQETKPKAKFLLSAGTSTATEKSTAKLSGFAANSFMRPAATGNPPKKTTGFSFMKFQSKSTELGKTTDDFSAKSTFPGSKPLPGKFSVNVPTKKKSKTTSGTGAKDKETLLFKTQAKGTAPFAFGAETKSSAAKKRKVAGLFHQDKKTAFPSKTGRANSSFMLKNPALKEDTEKQSGACAENLKAIGSSTSFATKMGAMKTTVNDATVLKKRGLLAGAAPASKRCKTQDVRGLGNPNKMTNRVIKSGTSSGDACREKEDSGVIAPLVLLALKPASTSQDPVADVELSAVAPSPDCREDCLSGVEEELAVNLLCTVDDDNEDEFLTRVATIEEFTDRVGQEQKQLHKRLLDAHADVSECLLDALTDLMVEEGGIGIDKLDFDMNINVDVGDAFLQDDEIQVFQ</sequence>
<dbReference type="OrthoDB" id="115033at2759"/>
<name>A0A081A9D8_PHYNI</name>